<evidence type="ECO:0000256" key="6">
    <source>
        <dbReference type="SAM" id="Phobius"/>
    </source>
</evidence>
<sequence length="353" mass="39711">MIFFTALSDVLMYIAFSYIIGSVVLGFVPKTHKPAMQESKIMRLLSVAGIALFSLAPVIELTVFLNNGESWFSTFFHILIDYRVGNGWVLTLLFCVLLGLTVHYDGSVHMRAYYTGILVLIVGFFSHVSTLNLWGGFISHSLHFLAMSLWIGVLLHVAWFARDGSNWRRFISWFTPFALVCVAMLIISGIFIMLFFVEPADYVKSWVLPYGQLLLLKHLVIIPVLAAAWINGFLNRKGSYERAWLKVEFLLILLVFVFTAFMSKQAPPHDINNTFRSEGPAPLIELLKGPQFIPIDGAWSVSMNGILLMVIGIMCLAMMVLGYKKQLPLWLSFIFGLIFVGAAYAGLMLNIAF</sequence>
<evidence type="ECO:0000256" key="4">
    <source>
        <dbReference type="ARBA" id="ARBA00022989"/>
    </source>
</evidence>
<feature type="transmembrane region" description="Helical" evidence="6">
    <location>
        <begin position="12"/>
        <end position="29"/>
    </location>
</feature>
<feature type="transmembrane region" description="Helical" evidence="6">
    <location>
        <begin position="141"/>
        <end position="161"/>
    </location>
</feature>
<feature type="transmembrane region" description="Helical" evidence="6">
    <location>
        <begin position="243"/>
        <end position="262"/>
    </location>
</feature>
<accession>A0ABT8NAE1</accession>
<feature type="domain" description="Copper resistance protein D" evidence="7">
    <location>
        <begin position="169"/>
        <end position="261"/>
    </location>
</feature>
<proteinExistence type="predicted"/>
<evidence type="ECO:0000313" key="9">
    <source>
        <dbReference type="Proteomes" id="UP001172142"/>
    </source>
</evidence>
<feature type="transmembrane region" description="Helical" evidence="6">
    <location>
        <begin position="116"/>
        <end position="135"/>
    </location>
</feature>
<keyword evidence="3 6" id="KW-0812">Transmembrane</keyword>
<comment type="caution">
    <text evidence="8">The sequence shown here is derived from an EMBL/GenBank/DDBJ whole genome shotgun (WGS) entry which is preliminary data.</text>
</comment>
<dbReference type="Pfam" id="PF05425">
    <property type="entry name" value="CopD"/>
    <property type="match status" value="1"/>
</dbReference>
<keyword evidence="5 6" id="KW-0472">Membrane</keyword>
<dbReference type="EMBL" id="JAUJWU010000001">
    <property type="protein sequence ID" value="MDN7244855.1"/>
    <property type="molecule type" value="Genomic_DNA"/>
</dbReference>
<reference evidence="8 9" key="1">
    <citation type="submission" date="2023-07" db="EMBL/GenBank/DDBJ databases">
        <title>Novel species in genus Planococcus.</title>
        <authorList>
            <person name="Ning S."/>
        </authorList>
    </citation>
    <scope>NUCLEOTIDE SEQUENCE [LARGE SCALE GENOMIC DNA]</scope>
    <source>
        <strain evidence="8 9">N017</strain>
    </source>
</reference>
<feature type="transmembrane region" description="Helical" evidence="6">
    <location>
        <begin position="209"/>
        <end position="231"/>
    </location>
</feature>
<evidence type="ECO:0000256" key="2">
    <source>
        <dbReference type="ARBA" id="ARBA00022475"/>
    </source>
</evidence>
<keyword evidence="4 6" id="KW-1133">Transmembrane helix</keyword>
<keyword evidence="9" id="KW-1185">Reference proteome</keyword>
<dbReference type="PANTHER" id="PTHR34820:SF4">
    <property type="entry name" value="INNER MEMBRANE PROTEIN YEBZ"/>
    <property type="match status" value="1"/>
</dbReference>
<organism evidence="8 9">
    <name type="scientific">Planococcus shenhongbingii</name>
    <dbReference type="NCBI Taxonomy" id="3058398"/>
    <lineage>
        <taxon>Bacteria</taxon>
        <taxon>Bacillati</taxon>
        <taxon>Bacillota</taxon>
        <taxon>Bacilli</taxon>
        <taxon>Bacillales</taxon>
        <taxon>Caryophanaceae</taxon>
        <taxon>Planococcus</taxon>
    </lineage>
</organism>
<keyword evidence="2" id="KW-1003">Cell membrane</keyword>
<feature type="transmembrane region" description="Helical" evidence="6">
    <location>
        <begin position="306"/>
        <end position="323"/>
    </location>
</feature>
<feature type="transmembrane region" description="Helical" evidence="6">
    <location>
        <begin position="85"/>
        <end position="104"/>
    </location>
</feature>
<evidence type="ECO:0000259" key="7">
    <source>
        <dbReference type="Pfam" id="PF05425"/>
    </source>
</evidence>
<name>A0ABT8NAE1_9BACL</name>
<protein>
    <submittedName>
        <fullName evidence="8">CopD family protein</fullName>
    </submittedName>
</protein>
<dbReference type="InterPro" id="IPR008457">
    <property type="entry name" value="Cu-R_CopD_dom"/>
</dbReference>
<feature type="transmembrane region" description="Helical" evidence="6">
    <location>
        <begin position="330"/>
        <end position="352"/>
    </location>
</feature>
<dbReference type="InterPro" id="IPR032694">
    <property type="entry name" value="CopC/D"/>
</dbReference>
<evidence type="ECO:0000313" key="8">
    <source>
        <dbReference type="EMBL" id="MDN7244855.1"/>
    </source>
</evidence>
<dbReference type="Proteomes" id="UP001172142">
    <property type="component" value="Unassembled WGS sequence"/>
</dbReference>
<evidence type="ECO:0000256" key="3">
    <source>
        <dbReference type="ARBA" id="ARBA00022692"/>
    </source>
</evidence>
<dbReference type="RefSeq" id="WP_300990211.1">
    <property type="nucleotide sequence ID" value="NZ_CP129235.1"/>
</dbReference>
<comment type="subcellular location">
    <subcellularLocation>
        <location evidence="1">Cell membrane</location>
        <topology evidence="1">Multi-pass membrane protein</topology>
    </subcellularLocation>
</comment>
<feature type="transmembrane region" description="Helical" evidence="6">
    <location>
        <begin position="41"/>
        <end position="65"/>
    </location>
</feature>
<evidence type="ECO:0000256" key="5">
    <source>
        <dbReference type="ARBA" id="ARBA00023136"/>
    </source>
</evidence>
<evidence type="ECO:0000256" key="1">
    <source>
        <dbReference type="ARBA" id="ARBA00004651"/>
    </source>
</evidence>
<gene>
    <name evidence="8" type="ORF">QWY13_05040</name>
</gene>
<dbReference type="PANTHER" id="PTHR34820">
    <property type="entry name" value="INNER MEMBRANE PROTEIN YEBZ"/>
    <property type="match status" value="1"/>
</dbReference>
<feature type="transmembrane region" description="Helical" evidence="6">
    <location>
        <begin position="173"/>
        <end position="197"/>
    </location>
</feature>